<accession>A0A3M3UGF9</accession>
<protein>
    <submittedName>
        <fullName evidence="1">N-acetyltransferase GCN5</fullName>
    </submittedName>
</protein>
<reference evidence="1 2" key="1">
    <citation type="submission" date="2018-08" db="EMBL/GenBank/DDBJ databases">
        <title>Recombination of ecologically and evolutionarily significant loci maintains genetic cohesion in the Pseudomonas syringae species complex.</title>
        <authorList>
            <person name="Dillon M."/>
            <person name="Thakur S."/>
            <person name="Almeida R.N.D."/>
            <person name="Weir B.S."/>
            <person name="Guttman D.S."/>
        </authorList>
    </citation>
    <scope>NUCLEOTIDE SEQUENCE [LARGE SCALE GENOMIC DNA]</scope>
    <source>
        <strain evidence="1 2">ICMP 2788</strain>
    </source>
</reference>
<dbReference type="AlphaFoldDB" id="A0A3M3UGF9"/>
<proteinExistence type="predicted"/>
<dbReference type="Proteomes" id="UP000276886">
    <property type="component" value="Unassembled WGS sequence"/>
</dbReference>
<evidence type="ECO:0000313" key="1">
    <source>
        <dbReference type="EMBL" id="RMO32202.1"/>
    </source>
</evidence>
<evidence type="ECO:0000313" key="2">
    <source>
        <dbReference type="Proteomes" id="UP000276886"/>
    </source>
</evidence>
<comment type="caution">
    <text evidence="1">The sequence shown here is derived from an EMBL/GenBank/DDBJ whole genome shotgun (WGS) entry which is preliminary data.</text>
</comment>
<keyword evidence="1" id="KW-0808">Transferase</keyword>
<gene>
    <name evidence="1" type="ORF">ALQ44_00649</name>
</gene>
<dbReference type="GO" id="GO:0016740">
    <property type="term" value="F:transferase activity"/>
    <property type="evidence" value="ECO:0007669"/>
    <property type="project" value="UniProtKB-KW"/>
</dbReference>
<organism evidence="1 2">
    <name type="scientific">Pseudomonas syringae pv. pisi</name>
    <dbReference type="NCBI Taxonomy" id="59510"/>
    <lineage>
        <taxon>Bacteria</taxon>
        <taxon>Pseudomonadati</taxon>
        <taxon>Pseudomonadota</taxon>
        <taxon>Gammaproteobacteria</taxon>
        <taxon>Pseudomonadales</taxon>
        <taxon>Pseudomonadaceae</taxon>
        <taxon>Pseudomonas</taxon>
        <taxon>Pseudomonas syringae</taxon>
    </lineage>
</organism>
<dbReference type="EMBL" id="RBPQ01000041">
    <property type="protein sequence ID" value="RMO32202.1"/>
    <property type="molecule type" value="Genomic_DNA"/>
</dbReference>
<name>A0A3M3UGF9_PSESJ</name>
<sequence length="428" mass="48061">MLLKIRFTRISQWGGRLDWLSKQSCGYEVLTVDTPGGSNPVEPKFLPNTRLAELAQRVVLARLICGGDDLDIVGSTLRLPGKGVALDLQIPTNRSDAPVGMSSLVWGPNLLGACTLFDLLRLLNENTPSVIRDMDEWFRDFPADAAWNVYSDYCVGNPDKASDSFSFVITLNHDTDENFSEYISSVAPKDLKNTRQASEGLISYLNSPVAFSVTFMVERESKLLRKYITDENMIDFTSDMRGVVAQWINEPGVDITYWQRIDRALTEFSADVGRKGFNSKLARQILLTSAFASFLFVVLNRLKAPARIRWVTDRDATFQRYNEISFDIAFMFFLLVRSNDGNPADPNKPRFVFAYPFMDGSTDYAEHVRLPDYLAGLCADLKLPGIEFSHAKFETIFGGAIINSRNNLLMEVLGSAEKITTRRIGFTA</sequence>